<evidence type="ECO:0000256" key="2">
    <source>
        <dbReference type="ARBA" id="ARBA00012438"/>
    </source>
</evidence>
<dbReference type="PROSITE" id="PS50109">
    <property type="entry name" value="HIS_KIN"/>
    <property type="match status" value="1"/>
</dbReference>
<evidence type="ECO:0000256" key="6">
    <source>
        <dbReference type="ARBA" id="ARBA00022777"/>
    </source>
</evidence>
<reference evidence="10" key="1">
    <citation type="submission" date="2020-08" db="EMBL/GenBank/DDBJ databases">
        <title>Genome public.</title>
        <authorList>
            <person name="Liu C."/>
            <person name="Sun Q."/>
        </authorList>
    </citation>
    <scope>NUCLEOTIDE SEQUENCE</scope>
    <source>
        <strain evidence="10">BX12</strain>
    </source>
</reference>
<organism evidence="10 11">
    <name type="scientific">Zhenpiania hominis</name>
    <dbReference type="NCBI Taxonomy" id="2763644"/>
    <lineage>
        <taxon>Bacteria</taxon>
        <taxon>Bacillati</taxon>
        <taxon>Bacillota</taxon>
        <taxon>Clostridia</taxon>
        <taxon>Peptostreptococcales</taxon>
        <taxon>Anaerovoracaceae</taxon>
        <taxon>Zhenpiania</taxon>
    </lineage>
</organism>
<comment type="catalytic activity">
    <reaction evidence="1">
        <text>ATP + protein L-histidine = ADP + protein N-phospho-L-histidine.</text>
        <dbReference type="EC" id="2.7.13.3"/>
    </reaction>
</comment>
<accession>A0A923ST74</accession>
<dbReference type="EC" id="2.7.13.3" evidence="2"/>
<dbReference type="GO" id="GO:0000160">
    <property type="term" value="P:phosphorelay signal transduction system"/>
    <property type="evidence" value="ECO:0007669"/>
    <property type="project" value="UniProtKB-KW"/>
</dbReference>
<keyword evidence="8" id="KW-0902">Two-component regulatory system</keyword>
<keyword evidence="3" id="KW-0597">Phosphoprotein</keyword>
<dbReference type="InterPro" id="IPR038424">
    <property type="entry name" value="H_kinase_PdtaS_GAF_sf"/>
</dbReference>
<dbReference type="InterPro" id="IPR005467">
    <property type="entry name" value="His_kinase_dom"/>
</dbReference>
<dbReference type="Gene3D" id="3.30.565.10">
    <property type="entry name" value="Histidine kinase-like ATPase, C-terminal domain"/>
    <property type="match status" value="1"/>
</dbReference>
<evidence type="ECO:0000256" key="3">
    <source>
        <dbReference type="ARBA" id="ARBA00022553"/>
    </source>
</evidence>
<dbReference type="GO" id="GO:0004673">
    <property type="term" value="F:protein histidine kinase activity"/>
    <property type="evidence" value="ECO:0007669"/>
    <property type="project" value="UniProtKB-EC"/>
</dbReference>
<keyword evidence="4" id="KW-0808">Transferase</keyword>
<dbReference type="EMBL" id="JACRYT010000026">
    <property type="protein sequence ID" value="MBC6681134.1"/>
    <property type="molecule type" value="Genomic_DNA"/>
</dbReference>
<keyword evidence="11" id="KW-1185">Reference proteome</keyword>
<keyword evidence="6 10" id="KW-0418">Kinase</keyword>
<dbReference type="AlphaFoldDB" id="A0A923ST74"/>
<dbReference type="Pfam" id="PF12282">
    <property type="entry name" value="GAF_PdtaS"/>
    <property type="match status" value="1"/>
</dbReference>
<dbReference type="InterPro" id="IPR022066">
    <property type="entry name" value="PdtaS_GAF"/>
</dbReference>
<name>A0A923ST74_9FIRM</name>
<protein>
    <recommendedName>
        <fullName evidence="2">histidine kinase</fullName>
        <ecNumber evidence="2">2.7.13.3</ecNumber>
    </recommendedName>
</protein>
<dbReference type="Proteomes" id="UP000602647">
    <property type="component" value="Unassembled WGS sequence"/>
</dbReference>
<feature type="domain" description="Histidine kinase" evidence="9">
    <location>
        <begin position="176"/>
        <end position="372"/>
    </location>
</feature>
<dbReference type="Pfam" id="PF02518">
    <property type="entry name" value="HATPase_c"/>
    <property type="match status" value="1"/>
</dbReference>
<keyword evidence="5" id="KW-0547">Nucleotide-binding</keyword>
<sequence length="372" mass="42039">MLRELCRKYTDLTDSDIKILESIEKNLNYFSLMLNTDIFIDCFFKDETKAVVVAHERPETNSQYNAKITGQYVLPHNEPIVFAVKKTGVVIRDEKAFTQEDKFVLQRVVPIKNEEGNIIAVMIQESDITGNVNMERKMETMGKTTEKLTTMFLNHENSGLPDLHNSDANNDVIVWEMHHRIKNNLQMISSILNMQARRSTTEETKRLLKEDISKINSIALIHESVLVGDVGEVKLKELVEKFVNLYRMQIEEDEPGITITVEGDEIPIASTKATPIMLVINELVTNATRHAFVTSGSGTINILLMYGTLYSSVLVSDDGDGMKPVEEKGSMVSEHQKTGLALVKKIVEEKLMGHIRFKSDGNGTSVLFDFRI</sequence>
<dbReference type="SUPFAM" id="SSF55874">
    <property type="entry name" value="ATPase domain of HSP90 chaperone/DNA topoisomerase II/histidine kinase"/>
    <property type="match status" value="1"/>
</dbReference>
<evidence type="ECO:0000256" key="8">
    <source>
        <dbReference type="ARBA" id="ARBA00023012"/>
    </source>
</evidence>
<comment type="caution">
    <text evidence="10">The sequence shown here is derived from an EMBL/GenBank/DDBJ whole genome shotgun (WGS) entry which is preliminary data.</text>
</comment>
<dbReference type="RefSeq" id="WP_187304232.1">
    <property type="nucleotide sequence ID" value="NZ_JACRYT010000026.1"/>
</dbReference>
<proteinExistence type="predicted"/>
<dbReference type="Gene3D" id="3.30.450.280">
    <property type="entry name" value="GAF domain"/>
    <property type="match status" value="1"/>
</dbReference>
<keyword evidence="7" id="KW-0067">ATP-binding</keyword>
<evidence type="ECO:0000256" key="4">
    <source>
        <dbReference type="ARBA" id="ARBA00022679"/>
    </source>
</evidence>
<evidence type="ECO:0000256" key="1">
    <source>
        <dbReference type="ARBA" id="ARBA00000085"/>
    </source>
</evidence>
<evidence type="ECO:0000259" key="9">
    <source>
        <dbReference type="PROSITE" id="PS50109"/>
    </source>
</evidence>
<evidence type="ECO:0000256" key="7">
    <source>
        <dbReference type="ARBA" id="ARBA00022840"/>
    </source>
</evidence>
<dbReference type="GO" id="GO:0005524">
    <property type="term" value="F:ATP binding"/>
    <property type="evidence" value="ECO:0007669"/>
    <property type="project" value="UniProtKB-KW"/>
</dbReference>
<dbReference type="InterPro" id="IPR003594">
    <property type="entry name" value="HATPase_dom"/>
</dbReference>
<dbReference type="InterPro" id="IPR036890">
    <property type="entry name" value="HATPase_C_sf"/>
</dbReference>
<dbReference type="PANTHER" id="PTHR41523">
    <property type="entry name" value="TWO-COMPONENT SYSTEM SENSOR PROTEIN"/>
    <property type="match status" value="1"/>
</dbReference>
<evidence type="ECO:0000256" key="5">
    <source>
        <dbReference type="ARBA" id="ARBA00022741"/>
    </source>
</evidence>
<dbReference type="Pfam" id="PF07568">
    <property type="entry name" value="HisKA_2"/>
    <property type="match status" value="1"/>
</dbReference>
<evidence type="ECO:0000313" key="11">
    <source>
        <dbReference type="Proteomes" id="UP000602647"/>
    </source>
</evidence>
<dbReference type="InterPro" id="IPR011495">
    <property type="entry name" value="Sig_transdc_His_kin_sub2_dim/P"/>
</dbReference>
<dbReference type="PANTHER" id="PTHR41523:SF8">
    <property type="entry name" value="ETHYLENE RESPONSE SENSOR PROTEIN"/>
    <property type="match status" value="1"/>
</dbReference>
<evidence type="ECO:0000313" key="10">
    <source>
        <dbReference type="EMBL" id="MBC6681134.1"/>
    </source>
</evidence>
<gene>
    <name evidence="10" type="ORF">H9L42_15030</name>
</gene>